<feature type="transmembrane region" description="Helical" evidence="7">
    <location>
        <begin position="91"/>
        <end position="119"/>
    </location>
</feature>
<dbReference type="GO" id="GO:0042910">
    <property type="term" value="F:xenobiotic transmembrane transporter activity"/>
    <property type="evidence" value="ECO:0007669"/>
    <property type="project" value="InterPro"/>
</dbReference>
<organism evidence="8 9">
    <name type="scientific">Parasphingopyxis marina</name>
    <dbReference type="NCBI Taxonomy" id="2761622"/>
    <lineage>
        <taxon>Bacteria</taxon>
        <taxon>Pseudomonadati</taxon>
        <taxon>Pseudomonadota</taxon>
        <taxon>Alphaproteobacteria</taxon>
        <taxon>Sphingomonadales</taxon>
        <taxon>Sphingomonadaceae</taxon>
        <taxon>Parasphingopyxis</taxon>
    </lineage>
</organism>
<dbReference type="PANTHER" id="PTHR43298:SF2">
    <property type="entry name" value="FMN_FAD EXPORTER YEEO-RELATED"/>
    <property type="match status" value="1"/>
</dbReference>
<dbReference type="InterPro" id="IPR002528">
    <property type="entry name" value="MATE_fam"/>
</dbReference>
<keyword evidence="5 7" id="KW-1133">Transmembrane helix</keyword>
<feature type="transmembrane region" description="Helical" evidence="7">
    <location>
        <begin position="12"/>
        <end position="35"/>
    </location>
</feature>
<feature type="transmembrane region" description="Helical" evidence="7">
    <location>
        <begin position="235"/>
        <end position="256"/>
    </location>
</feature>
<accession>A0A842HUE3</accession>
<feature type="transmembrane region" description="Helical" evidence="7">
    <location>
        <begin position="354"/>
        <end position="371"/>
    </location>
</feature>
<comment type="similarity">
    <text evidence="2">Belongs to the multi antimicrobial extrusion (MATE) (TC 2.A.66.1) family.</text>
</comment>
<evidence type="ECO:0000256" key="5">
    <source>
        <dbReference type="ARBA" id="ARBA00022989"/>
    </source>
</evidence>
<dbReference type="Pfam" id="PF01554">
    <property type="entry name" value="MatE"/>
    <property type="match status" value="2"/>
</dbReference>
<dbReference type="PANTHER" id="PTHR43298">
    <property type="entry name" value="MULTIDRUG RESISTANCE PROTEIN NORM-RELATED"/>
    <property type="match status" value="1"/>
</dbReference>
<name>A0A842HUE3_9SPHN</name>
<comment type="caution">
    <text evidence="8">The sequence shown here is derived from an EMBL/GenBank/DDBJ whole genome shotgun (WGS) entry which is preliminary data.</text>
</comment>
<dbReference type="GO" id="GO:0005886">
    <property type="term" value="C:plasma membrane"/>
    <property type="evidence" value="ECO:0007669"/>
    <property type="project" value="TreeGrafter"/>
</dbReference>
<dbReference type="RefSeq" id="WP_185799464.1">
    <property type="nucleotide sequence ID" value="NZ_JACJVJ010000001.1"/>
</dbReference>
<dbReference type="AlphaFoldDB" id="A0A842HUE3"/>
<evidence type="ECO:0000256" key="7">
    <source>
        <dbReference type="SAM" id="Phobius"/>
    </source>
</evidence>
<feature type="transmembrane region" description="Helical" evidence="7">
    <location>
        <begin position="131"/>
        <end position="154"/>
    </location>
</feature>
<protein>
    <submittedName>
        <fullName evidence="8">MATE family efflux transporter</fullName>
    </submittedName>
</protein>
<dbReference type="GO" id="GO:0015297">
    <property type="term" value="F:antiporter activity"/>
    <property type="evidence" value="ECO:0007669"/>
    <property type="project" value="InterPro"/>
</dbReference>
<feature type="transmembrane region" description="Helical" evidence="7">
    <location>
        <begin position="408"/>
        <end position="429"/>
    </location>
</feature>
<keyword evidence="9" id="KW-1185">Reference proteome</keyword>
<feature type="transmembrane region" description="Helical" evidence="7">
    <location>
        <begin position="383"/>
        <end position="402"/>
    </location>
</feature>
<sequence length="447" mass="47079">MPPPLTRRAIFAQAWPIMIGQASVPLVAIVDTAVIGQTGDAIALAGVALGSIVITFLFWTFGFLRMGMTGLTAQAEGAGDKGEVDAMLVRGVAAGFVIGAALFALQAVLTPLALALFAGGGALDEAARGYITARFFGAPAALGYFALVGWLFGLGATRRALALQVVMNLINAGLDILFVWHFDMGARGVGLGTAIAEWSALVLGIALCWGLLAPNIADRLKRPARLFAREAMGRLFSVNFDIMVRTIALLMLFAWFTNAGARLGPVQLGANLVLDQFILVAAYVLDAFAFTAESRVGMAIGRGSRAELLRAARLTGEFSLAAGIVFAAAILIAGNPVIDLLTSNEAVREAAYPYIWLVALIPLLGMPAWLLDGIFIGATRGAALRNAAILATACYIATDLLLRPWGATGLWAAMLASYLFRAAFLGLYLPGLLRSVPDRLAEARRAL</sequence>
<keyword evidence="4 7" id="KW-0812">Transmembrane</keyword>
<evidence type="ECO:0000256" key="6">
    <source>
        <dbReference type="ARBA" id="ARBA00023136"/>
    </source>
</evidence>
<feature type="transmembrane region" description="Helical" evidence="7">
    <location>
        <begin position="268"/>
        <end position="290"/>
    </location>
</feature>
<gene>
    <name evidence="8" type="ORF">H6P80_00835</name>
</gene>
<dbReference type="CDD" id="cd13136">
    <property type="entry name" value="MATE_DinF_like"/>
    <property type="match status" value="1"/>
</dbReference>
<dbReference type="Proteomes" id="UP000564378">
    <property type="component" value="Unassembled WGS sequence"/>
</dbReference>
<evidence type="ECO:0000256" key="4">
    <source>
        <dbReference type="ARBA" id="ARBA00022692"/>
    </source>
</evidence>
<dbReference type="EMBL" id="JACJVJ010000001">
    <property type="protein sequence ID" value="MBC2776153.1"/>
    <property type="molecule type" value="Genomic_DNA"/>
</dbReference>
<feature type="transmembrane region" description="Helical" evidence="7">
    <location>
        <begin position="161"/>
        <end position="182"/>
    </location>
</feature>
<feature type="transmembrane region" description="Helical" evidence="7">
    <location>
        <begin position="311"/>
        <end position="334"/>
    </location>
</feature>
<proteinExistence type="inferred from homology"/>
<evidence type="ECO:0000256" key="2">
    <source>
        <dbReference type="ARBA" id="ARBA00010199"/>
    </source>
</evidence>
<evidence type="ECO:0000313" key="8">
    <source>
        <dbReference type="EMBL" id="MBC2776153.1"/>
    </source>
</evidence>
<feature type="transmembrane region" description="Helical" evidence="7">
    <location>
        <begin position="41"/>
        <end position="64"/>
    </location>
</feature>
<evidence type="ECO:0000313" key="9">
    <source>
        <dbReference type="Proteomes" id="UP000564378"/>
    </source>
</evidence>
<dbReference type="InterPro" id="IPR050222">
    <property type="entry name" value="MATE_MdtK"/>
</dbReference>
<evidence type="ECO:0000256" key="3">
    <source>
        <dbReference type="ARBA" id="ARBA00022448"/>
    </source>
</evidence>
<reference evidence="8 9" key="1">
    <citation type="submission" date="2020-08" db="EMBL/GenBank/DDBJ databases">
        <title>Draft genome sequence of Parasphingopyxis sp. GrpM-11.</title>
        <authorList>
            <person name="Oh J."/>
            <person name="Roh D.-H."/>
        </authorList>
    </citation>
    <scope>NUCLEOTIDE SEQUENCE [LARGE SCALE GENOMIC DNA]</scope>
    <source>
        <strain evidence="8 9">GrpM-11</strain>
    </source>
</reference>
<comment type="subcellular location">
    <subcellularLocation>
        <location evidence="1">Membrane</location>
        <topology evidence="1">Multi-pass membrane protein</topology>
    </subcellularLocation>
</comment>
<dbReference type="NCBIfam" id="TIGR00797">
    <property type="entry name" value="matE"/>
    <property type="match status" value="1"/>
</dbReference>
<feature type="transmembrane region" description="Helical" evidence="7">
    <location>
        <begin position="194"/>
        <end position="214"/>
    </location>
</feature>
<evidence type="ECO:0000256" key="1">
    <source>
        <dbReference type="ARBA" id="ARBA00004141"/>
    </source>
</evidence>
<keyword evidence="6 7" id="KW-0472">Membrane</keyword>
<dbReference type="InterPro" id="IPR044644">
    <property type="entry name" value="DinF-like"/>
</dbReference>
<keyword evidence="3" id="KW-0813">Transport</keyword>